<protein>
    <submittedName>
        <fullName evidence="2">Uncharacterized protein</fullName>
    </submittedName>
</protein>
<evidence type="ECO:0000313" key="2">
    <source>
        <dbReference type="EMBL" id="MCG2577389.1"/>
    </source>
</evidence>
<evidence type="ECO:0000313" key="3">
    <source>
        <dbReference type="Proteomes" id="UP001165384"/>
    </source>
</evidence>
<feature type="compositionally biased region" description="Low complexity" evidence="1">
    <location>
        <begin position="13"/>
        <end position="22"/>
    </location>
</feature>
<evidence type="ECO:0000256" key="1">
    <source>
        <dbReference type="SAM" id="MobiDB-lite"/>
    </source>
</evidence>
<name>A0ABS9K2U0_9RHOO</name>
<feature type="region of interest" description="Disordered" evidence="1">
    <location>
        <begin position="1"/>
        <end position="55"/>
    </location>
</feature>
<dbReference type="RefSeq" id="WP_275710419.1">
    <property type="nucleotide sequence ID" value="NZ_JAKLTN010000002.1"/>
</dbReference>
<organism evidence="2 3">
    <name type="scientific">Dechloromonas hankyongensis</name>
    <dbReference type="NCBI Taxonomy" id="2908002"/>
    <lineage>
        <taxon>Bacteria</taxon>
        <taxon>Pseudomonadati</taxon>
        <taxon>Pseudomonadota</taxon>
        <taxon>Betaproteobacteria</taxon>
        <taxon>Rhodocyclales</taxon>
        <taxon>Azonexaceae</taxon>
        <taxon>Dechloromonas</taxon>
    </lineage>
</organism>
<dbReference type="EMBL" id="JAKLTN010000002">
    <property type="protein sequence ID" value="MCG2577389.1"/>
    <property type="molecule type" value="Genomic_DNA"/>
</dbReference>
<dbReference type="Proteomes" id="UP001165384">
    <property type="component" value="Unassembled WGS sequence"/>
</dbReference>
<comment type="caution">
    <text evidence="2">The sequence shown here is derived from an EMBL/GenBank/DDBJ whole genome shotgun (WGS) entry which is preliminary data.</text>
</comment>
<proteinExistence type="predicted"/>
<gene>
    <name evidence="2" type="ORF">LZ012_10330</name>
</gene>
<reference evidence="2" key="1">
    <citation type="submission" date="2022-01" db="EMBL/GenBank/DDBJ databases">
        <authorList>
            <person name="Jo J.-H."/>
            <person name="Im W.-T."/>
        </authorList>
    </citation>
    <scope>NUCLEOTIDE SEQUENCE</scope>
    <source>
        <strain evidence="2">XY25</strain>
    </source>
</reference>
<keyword evidence="3" id="KW-1185">Reference proteome</keyword>
<accession>A0ABS9K2U0</accession>
<feature type="compositionally biased region" description="Basic and acidic residues" evidence="1">
    <location>
        <begin position="1"/>
        <end position="10"/>
    </location>
</feature>
<feature type="compositionally biased region" description="Polar residues" evidence="1">
    <location>
        <begin position="38"/>
        <end position="55"/>
    </location>
</feature>
<sequence>MEKASFDRRQQPRHQTQQQPQQNAQSGSATGKPESPRLTWQNLSNAQARKQSGKL</sequence>